<dbReference type="PANTHER" id="PTHR24559:SF444">
    <property type="entry name" value="REVERSE TRANSCRIPTASE DOMAIN-CONTAINING PROTEIN"/>
    <property type="match status" value="1"/>
</dbReference>
<dbReference type="SUPFAM" id="SSF56672">
    <property type="entry name" value="DNA/RNA polymerases"/>
    <property type="match status" value="1"/>
</dbReference>
<proteinExistence type="predicted"/>
<dbReference type="Proteomes" id="UP000325315">
    <property type="component" value="Unassembled WGS sequence"/>
</dbReference>
<dbReference type="PANTHER" id="PTHR24559">
    <property type="entry name" value="TRANSPOSON TY3-I GAG-POL POLYPROTEIN"/>
    <property type="match status" value="1"/>
</dbReference>
<sequence length="155" mass="17967">MVPSIIKPPILELKPPSNHLKYGYLGEQNTLIKKEKDVVDAQQRLNRAMKEVVKKELLKWLDAGIVHVIFEIEWVSLTQCVPKKGWLIIPIHPNDEEKKTTFTCPFGTYAFKRMPFGLCNDRTTFMRCMSAFFVDMLEKGLDVFMDDFSVYGDSF</sequence>
<evidence type="ECO:0000313" key="1">
    <source>
        <dbReference type="EMBL" id="KAA3484390.1"/>
    </source>
</evidence>
<evidence type="ECO:0000313" key="2">
    <source>
        <dbReference type="Proteomes" id="UP000325315"/>
    </source>
</evidence>
<dbReference type="AlphaFoldDB" id="A0A5B6WRB7"/>
<comment type="caution">
    <text evidence="1">The sequence shown here is derived from an EMBL/GenBank/DDBJ whole genome shotgun (WGS) entry which is preliminary data.</text>
</comment>
<protein>
    <submittedName>
        <fullName evidence="1">Reverse transcriptase</fullName>
    </submittedName>
</protein>
<dbReference type="Gene3D" id="3.10.10.10">
    <property type="entry name" value="HIV Type 1 Reverse Transcriptase, subunit A, domain 1"/>
    <property type="match status" value="2"/>
</dbReference>
<dbReference type="EMBL" id="SMMG02000002">
    <property type="protein sequence ID" value="KAA3484390.1"/>
    <property type="molecule type" value="Genomic_DNA"/>
</dbReference>
<gene>
    <name evidence="1" type="ORF">EPI10_006474</name>
</gene>
<keyword evidence="1" id="KW-0808">Transferase</keyword>
<reference evidence="2" key="1">
    <citation type="journal article" date="2019" name="Plant Biotechnol. J.">
        <title>Genome sequencing of the Australian wild diploid species Gossypium australe highlights disease resistance and delayed gland morphogenesis.</title>
        <authorList>
            <person name="Cai Y."/>
            <person name="Cai X."/>
            <person name="Wang Q."/>
            <person name="Wang P."/>
            <person name="Zhang Y."/>
            <person name="Cai C."/>
            <person name="Xu Y."/>
            <person name="Wang K."/>
            <person name="Zhou Z."/>
            <person name="Wang C."/>
            <person name="Geng S."/>
            <person name="Li B."/>
            <person name="Dong Q."/>
            <person name="Hou Y."/>
            <person name="Wang H."/>
            <person name="Ai P."/>
            <person name="Liu Z."/>
            <person name="Yi F."/>
            <person name="Sun M."/>
            <person name="An G."/>
            <person name="Cheng J."/>
            <person name="Zhang Y."/>
            <person name="Shi Q."/>
            <person name="Xie Y."/>
            <person name="Shi X."/>
            <person name="Chang Y."/>
            <person name="Huang F."/>
            <person name="Chen Y."/>
            <person name="Hong S."/>
            <person name="Mi L."/>
            <person name="Sun Q."/>
            <person name="Zhang L."/>
            <person name="Zhou B."/>
            <person name="Peng R."/>
            <person name="Zhang X."/>
            <person name="Liu F."/>
        </authorList>
    </citation>
    <scope>NUCLEOTIDE SEQUENCE [LARGE SCALE GENOMIC DNA]</scope>
    <source>
        <strain evidence="2">cv. PA1801</strain>
    </source>
</reference>
<organism evidence="1 2">
    <name type="scientific">Gossypium australe</name>
    <dbReference type="NCBI Taxonomy" id="47621"/>
    <lineage>
        <taxon>Eukaryota</taxon>
        <taxon>Viridiplantae</taxon>
        <taxon>Streptophyta</taxon>
        <taxon>Embryophyta</taxon>
        <taxon>Tracheophyta</taxon>
        <taxon>Spermatophyta</taxon>
        <taxon>Magnoliopsida</taxon>
        <taxon>eudicotyledons</taxon>
        <taxon>Gunneridae</taxon>
        <taxon>Pentapetalae</taxon>
        <taxon>rosids</taxon>
        <taxon>malvids</taxon>
        <taxon>Malvales</taxon>
        <taxon>Malvaceae</taxon>
        <taxon>Malvoideae</taxon>
        <taxon>Gossypium</taxon>
    </lineage>
</organism>
<dbReference type="InterPro" id="IPR053134">
    <property type="entry name" value="RNA-dir_DNA_polymerase"/>
</dbReference>
<dbReference type="InterPro" id="IPR043502">
    <property type="entry name" value="DNA/RNA_pol_sf"/>
</dbReference>
<keyword evidence="1" id="KW-0695">RNA-directed DNA polymerase</keyword>
<accession>A0A5B6WRB7</accession>
<dbReference type="OrthoDB" id="1689949at2759"/>
<dbReference type="InterPro" id="IPR043128">
    <property type="entry name" value="Rev_trsase/Diguanyl_cyclase"/>
</dbReference>
<keyword evidence="2" id="KW-1185">Reference proteome</keyword>
<dbReference type="Gene3D" id="3.30.70.270">
    <property type="match status" value="1"/>
</dbReference>
<keyword evidence="1" id="KW-0548">Nucleotidyltransferase</keyword>
<name>A0A5B6WRB7_9ROSI</name>
<dbReference type="GO" id="GO:0003964">
    <property type="term" value="F:RNA-directed DNA polymerase activity"/>
    <property type="evidence" value="ECO:0007669"/>
    <property type="project" value="UniProtKB-KW"/>
</dbReference>